<keyword evidence="1" id="KW-0472">Membrane</keyword>
<evidence type="ECO:0000256" key="1">
    <source>
        <dbReference type="SAM" id="Phobius"/>
    </source>
</evidence>
<organism evidence="2">
    <name type="scientific">Proterops sp. QL-2014</name>
    <dbReference type="NCBI Taxonomy" id="1491724"/>
    <lineage>
        <taxon>Eukaryota</taxon>
        <taxon>Metazoa</taxon>
        <taxon>Ecdysozoa</taxon>
        <taxon>Arthropoda</taxon>
        <taxon>Hexapoda</taxon>
        <taxon>Insecta</taxon>
        <taxon>Pterygota</taxon>
        <taxon>Neoptera</taxon>
        <taxon>Endopterygota</taxon>
        <taxon>Hymenoptera</taxon>
        <taxon>Apocrita</taxon>
        <taxon>Ichneumonoidea</taxon>
        <taxon>Braconidae</taxon>
        <taxon>Proteropinae</taxon>
        <taxon>Proterops</taxon>
    </lineage>
</organism>
<feature type="transmembrane region" description="Helical" evidence="1">
    <location>
        <begin position="12"/>
        <end position="32"/>
    </location>
</feature>
<reference evidence="2" key="1">
    <citation type="submission" date="2014-02" db="EMBL/GenBank/DDBJ databases">
        <title>The comparative mitochondrial genomes from Braconidae subfamilies and the phylogeny of the Hymenoptera.</title>
        <authorList>
            <person name="Li Q."/>
            <person name="Wei S.J."/>
            <person name="Chen X.X."/>
        </authorList>
    </citation>
    <scope>NUCLEOTIDE SEQUENCE</scope>
</reference>
<keyword evidence="1" id="KW-0812">Transmembrane</keyword>
<evidence type="ECO:0000313" key="2">
    <source>
        <dbReference type="EMBL" id="AHX97867.1"/>
    </source>
</evidence>
<proteinExistence type="predicted"/>
<geneLocation type="mitochondrion" evidence="2"/>
<sequence length="51" mass="6676">MPQMSPMDWYSLMIYFFLIYLLIMIFIYYMNYKKLINNKMKMLYKFNFKWY</sequence>
<name>A0A0U1WEJ4_9HYME</name>
<keyword evidence="1" id="KW-1133">Transmembrane helix</keyword>
<dbReference type="AlphaFoldDB" id="A0A0U1WEJ4"/>
<protein>
    <submittedName>
        <fullName evidence="2">ATP synthase F0 subunit 8</fullName>
    </submittedName>
</protein>
<dbReference type="EMBL" id="KJ412477">
    <property type="protein sequence ID" value="AHX97867.1"/>
    <property type="molecule type" value="Genomic_DNA"/>
</dbReference>
<gene>
    <name evidence="2" type="primary">ATP8</name>
</gene>
<keyword evidence="2" id="KW-0496">Mitochondrion</keyword>
<accession>A0A0U1WEJ4</accession>